<gene>
    <name evidence="6" type="ORF">Tasa_048_051</name>
</gene>
<dbReference type="PRINTS" id="PR00455">
    <property type="entry name" value="HTHTETR"/>
</dbReference>
<dbReference type="GO" id="GO:0000976">
    <property type="term" value="F:transcription cis-regulatory region binding"/>
    <property type="evidence" value="ECO:0007669"/>
    <property type="project" value="TreeGrafter"/>
</dbReference>
<accession>A0A0D6MPR5</accession>
<evidence type="ECO:0000259" key="5">
    <source>
        <dbReference type="PROSITE" id="PS50977"/>
    </source>
</evidence>
<keyword evidence="1" id="KW-0805">Transcription regulation</keyword>
<evidence type="ECO:0000313" key="6">
    <source>
        <dbReference type="EMBL" id="GAN55426.1"/>
    </source>
</evidence>
<dbReference type="SUPFAM" id="SSF46689">
    <property type="entry name" value="Homeodomain-like"/>
    <property type="match status" value="1"/>
</dbReference>
<comment type="caution">
    <text evidence="6">The sequence shown here is derived from an EMBL/GenBank/DDBJ whole genome shotgun (WGS) entry which is preliminary data.</text>
</comment>
<dbReference type="InterPro" id="IPR050109">
    <property type="entry name" value="HTH-type_TetR-like_transc_reg"/>
</dbReference>
<dbReference type="AlphaFoldDB" id="A0A0D6MPR5"/>
<dbReference type="Pfam" id="PF00440">
    <property type="entry name" value="TetR_N"/>
    <property type="match status" value="1"/>
</dbReference>
<reference evidence="6 7" key="1">
    <citation type="submission" date="2012-10" db="EMBL/GenBank/DDBJ databases">
        <title>Genome sequencing of Tanticharoenia sakaeratensis NBRC 103193.</title>
        <authorList>
            <person name="Azuma Y."/>
            <person name="Hadano H."/>
            <person name="Hirakawa H."/>
            <person name="Matsushita K."/>
        </authorList>
    </citation>
    <scope>NUCLEOTIDE SEQUENCE [LARGE SCALE GENOMIC DNA]</scope>
    <source>
        <strain evidence="6 7">NBRC 103193</strain>
    </source>
</reference>
<feature type="domain" description="HTH tetR-type" evidence="5">
    <location>
        <begin position="14"/>
        <end position="74"/>
    </location>
</feature>
<dbReference type="PROSITE" id="PS50977">
    <property type="entry name" value="HTH_TETR_2"/>
    <property type="match status" value="1"/>
</dbReference>
<evidence type="ECO:0000256" key="2">
    <source>
        <dbReference type="ARBA" id="ARBA00023125"/>
    </source>
</evidence>
<evidence type="ECO:0000256" key="3">
    <source>
        <dbReference type="ARBA" id="ARBA00023163"/>
    </source>
</evidence>
<sequence>MSLPSLAPKRQRGRLRVQAISEAAIALFAERGFDGTTMTEIAARSGTAIGSLYRFFPTKESLADSLLQRYAEGMAEVLAQVAEEAPGLTLDDLAWRLVAVTARSGIDQAAMATLADARREGPYSRTILRQSFYDGLARVLRAAAPALDGARLDSATRVLRQLMKGALAIRTEEAEEAGRDLLRDWCPLVRDHLMRVCHD</sequence>
<dbReference type="EMBL" id="BALE01000048">
    <property type="protein sequence ID" value="GAN55426.1"/>
    <property type="molecule type" value="Genomic_DNA"/>
</dbReference>
<dbReference type="STRING" id="1231623.Tasa_048_051"/>
<protein>
    <submittedName>
        <fullName evidence="6">TetR family transcriptional regulator</fullName>
    </submittedName>
</protein>
<dbReference type="OrthoDB" id="9808189at2"/>
<keyword evidence="2 4" id="KW-0238">DNA-binding</keyword>
<dbReference type="PANTHER" id="PTHR30055:SF234">
    <property type="entry name" value="HTH-TYPE TRANSCRIPTIONAL REGULATOR BETI"/>
    <property type="match status" value="1"/>
</dbReference>
<evidence type="ECO:0000313" key="7">
    <source>
        <dbReference type="Proteomes" id="UP000032679"/>
    </source>
</evidence>
<keyword evidence="7" id="KW-1185">Reference proteome</keyword>
<feature type="DNA-binding region" description="H-T-H motif" evidence="4">
    <location>
        <begin position="37"/>
        <end position="56"/>
    </location>
</feature>
<dbReference type="GO" id="GO:0003700">
    <property type="term" value="F:DNA-binding transcription factor activity"/>
    <property type="evidence" value="ECO:0007669"/>
    <property type="project" value="TreeGrafter"/>
</dbReference>
<dbReference type="InterPro" id="IPR009057">
    <property type="entry name" value="Homeodomain-like_sf"/>
</dbReference>
<dbReference type="Gene3D" id="1.10.357.10">
    <property type="entry name" value="Tetracycline Repressor, domain 2"/>
    <property type="match status" value="1"/>
</dbReference>
<organism evidence="6 7">
    <name type="scientific">Tanticharoenia sakaeratensis NBRC 103193</name>
    <dbReference type="NCBI Taxonomy" id="1231623"/>
    <lineage>
        <taxon>Bacteria</taxon>
        <taxon>Pseudomonadati</taxon>
        <taxon>Pseudomonadota</taxon>
        <taxon>Alphaproteobacteria</taxon>
        <taxon>Acetobacterales</taxon>
        <taxon>Acetobacteraceae</taxon>
        <taxon>Tanticharoenia</taxon>
    </lineage>
</organism>
<dbReference type="RefSeq" id="WP_048850566.1">
    <property type="nucleotide sequence ID" value="NZ_BALE01000048.1"/>
</dbReference>
<dbReference type="PANTHER" id="PTHR30055">
    <property type="entry name" value="HTH-TYPE TRANSCRIPTIONAL REGULATOR RUTR"/>
    <property type="match status" value="1"/>
</dbReference>
<keyword evidence="3" id="KW-0804">Transcription</keyword>
<proteinExistence type="predicted"/>
<dbReference type="Proteomes" id="UP000032679">
    <property type="component" value="Unassembled WGS sequence"/>
</dbReference>
<dbReference type="InterPro" id="IPR001647">
    <property type="entry name" value="HTH_TetR"/>
</dbReference>
<evidence type="ECO:0000256" key="1">
    <source>
        <dbReference type="ARBA" id="ARBA00023015"/>
    </source>
</evidence>
<name>A0A0D6MPR5_9PROT</name>
<evidence type="ECO:0000256" key="4">
    <source>
        <dbReference type="PROSITE-ProRule" id="PRU00335"/>
    </source>
</evidence>